<evidence type="ECO:0000313" key="1">
    <source>
        <dbReference type="EMBL" id="DBA11667.1"/>
    </source>
</evidence>
<reference evidence="1" key="1">
    <citation type="journal article" date="2023" name="Front. Mar. Sci.">
        <title>Tracing the invertebrate herpesviruses in the global sequence datasets.</title>
        <authorList>
            <person name="Rosani U."/>
            <person name="Gaia M."/>
            <person name="Delmont T.O."/>
            <person name="Krupovic M."/>
        </authorList>
    </citation>
    <scope>NUCLEOTIDE SEQUENCE</scope>
    <source>
        <strain evidence="1">MalacoHV4/Med/2018 155</strain>
    </source>
</reference>
<dbReference type="EMBL" id="BK063079">
    <property type="protein sequence ID" value="DBA11667.1"/>
    <property type="molecule type" value="Genomic_DNA"/>
</dbReference>
<organism evidence="1">
    <name type="scientific">Malaco herpesvirus 4</name>
    <dbReference type="NCBI Taxonomy" id="3031800"/>
    <lineage>
        <taxon>Viruses</taxon>
        <taxon>Duplodnaviria</taxon>
        <taxon>Heunggongvirae</taxon>
        <taxon>Peploviricota</taxon>
        <taxon>Herviviricetes</taxon>
        <taxon>Herpesvirales</taxon>
        <taxon>Malacoherpesviridae</taxon>
    </lineage>
</organism>
<name>A0AA48P7W1_9VIRU</name>
<reference evidence="1" key="2">
    <citation type="submission" date="2023-01" db="EMBL/GenBank/DDBJ databases">
        <authorList>
            <person name="Rosani U."/>
            <person name="Delmont T.O."/>
            <person name="Gaia M."/>
            <person name="Krupovic M."/>
        </authorList>
    </citation>
    <scope>NUCLEOTIDE SEQUENCE</scope>
    <source>
        <strain evidence="1">MalacoHV4/Med/2018 155</strain>
    </source>
</reference>
<protein>
    <submittedName>
        <fullName evidence="1">ORF53</fullName>
    </submittedName>
</protein>
<sequence>MTMTLASFMYSVTEAVLSFTATRVSAVTYRMCGVFFNPLSAHMAWMSFITRAPALADETYTAAVRFSYTVAATMRALIERWFGCSITLSKIVRLLTSESFPGESLWIITSTGACSKHTLFASSLYFGTHVEPLLILLETHRFKTFTSLYPLGSLSPIAIFFR</sequence>
<accession>A0AA48P7W1</accession>
<proteinExistence type="predicted"/>